<protein>
    <submittedName>
        <fullName evidence="2">Uncharacterized protein</fullName>
    </submittedName>
</protein>
<organism evidence="2 3">
    <name type="scientific">Propionispira arboris</name>
    <dbReference type="NCBI Taxonomy" id="84035"/>
    <lineage>
        <taxon>Bacteria</taxon>
        <taxon>Bacillati</taxon>
        <taxon>Bacillota</taxon>
        <taxon>Negativicutes</taxon>
        <taxon>Selenomonadales</taxon>
        <taxon>Selenomonadaceae</taxon>
        <taxon>Propionispira</taxon>
    </lineage>
</organism>
<keyword evidence="3" id="KW-1185">Reference proteome</keyword>
<accession>A0A1H6U569</accession>
<feature type="chain" id="PRO_5011519516" evidence="1">
    <location>
        <begin position="26"/>
        <end position="308"/>
    </location>
</feature>
<reference evidence="2 3" key="1">
    <citation type="submission" date="2016-10" db="EMBL/GenBank/DDBJ databases">
        <authorList>
            <person name="de Groot N.N."/>
        </authorList>
    </citation>
    <scope>NUCLEOTIDE SEQUENCE [LARGE SCALE GENOMIC DNA]</scope>
    <source>
        <strain evidence="2 3">DSM 2179</strain>
    </source>
</reference>
<evidence type="ECO:0000313" key="2">
    <source>
        <dbReference type="EMBL" id="SEI83515.1"/>
    </source>
</evidence>
<dbReference type="EMBL" id="FNZK01000001">
    <property type="protein sequence ID" value="SEI83515.1"/>
    <property type="molecule type" value="Genomic_DNA"/>
</dbReference>
<dbReference type="STRING" id="84035.SAMN05660742_101186"/>
<evidence type="ECO:0000313" key="3">
    <source>
        <dbReference type="Proteomes" id="UP000199662"/>
    </source>
</evidence>
<gene>
    <name evidence="2" type="ORF">SAMN05660742_101186</name>
</gene>
<proteinExistence type="predicted"/>
<dbReference type="RefSeq" id="WP_091828408.1">
    <property type="nucleotide sequence ID" value="NZ_FNZK01000001.1"/>
</dbReference>
<evidence type="ECO:0000256" key="1">
    <source>
        <dbReference type="SAM" id="SignalP"/>
    </source>
</evidence>
<dbReference type="Proteomes" id="UP000199662">
    <property type="component" value="Unassembled WGS sequence"/>
</dbReference>
<sequence>MLKFRKITSLLLAGMFFFSTVMVSAQEIDNTVQGKLVAIENGMYGHTQTGALLERTNKLEKDYLGMHPTGTMISRIDNLYNILYDNTSAPSAITQLNAIEWAVTHEVTMNSIQARSEQLETVIEGGPKEGTLKKRIAKLGELAFGGVKIPLVQTSIPTDTLVKIALVTPIKSQELKVGDTIKYQVAEDVMINGTLVFAKGAPGTGTVNKVTQARNFGRDAKVEIGFDQTTAIDGSTVTTFLGEKAKQEMKSVAMAAGATVAGMVLLGPIGVVTGAFINGKNINIEAGTELYIQTKEDTTVFGIQAAAK</sequence>
<dbReference type="AlphaFoldDB" id="A0A1H6U569"/>
<name>A0A1H6U569_9FIRM</name>
<feature type="signal peptide" evidence="1">
    <location>
        <begin position="1"/>
        <end position="25"/>
    </location>
</feature>
<keyword evidence="1" id="KW-0732">Signal</keyword>